<reference evidence="2" key="1">
    <citation type="journal article" date="2021" name="Science">
        <title>Hunting the eagle killer: A cyanobacterial neurotoxin causes vacuolar myelinopathy.</title>
        <authorList>
            <person name="Breinlinger S."/>
            <person name="Phillips T.J."/>
            <person name="Haram B.N."/>
            <person name="Mares J."/>
            <person name="Martinez Yerena J.A."/>
            <person name="Hrouzek P."/>
            <person name="Sobotka R."/>
            <person name="Henderson W.M."/>
            <person name="Schmieder P."/>
            <person name="Williams S.M."/>
            <person name="Lauderdale J.D."/>
            <person name="Wilde H.D."/>
            <person name="Gerrin W."/>
            <person name="Kust A."/>
            <person name="Washington J.W."/>
            <person name="Wagner C."/>
            <person name="Geier B."/>
            <person name="Liebeke M."/>
            <person name="Enke H."/>
            <person name="Niedermeyer T.H.J."/>
            <person name="Wilde S.B."/>
        </authorList>
    </citation>
    <scope>NUCLEOTIDE SEQUENCE [LARGE SCALE GENOMIC DNA]</scope>
    <source>
        <strain evidence="2">Thurmond2011</strain>
    </source>
</reference>
<proteinExistence type="predicted"/>
<evidence type="ECO:0000313" key="2">
    <source>
        <dbReference type="Proteomes" id="UP000667802"/>
    </source>
</evidence>
<evidence type="ECO:0000313" key="1">
    <source>
        <dbReference type="EMBL" id="MDR9894751.1"/>
    </source>
</evidence>
<comment type="caution">
    <text evidence="1">The sequence shown here is derived from an EMBL/GenBank/DDBJ whole genome shotgun (WGS) entry which is preliminary data.</text>
</comment>
<organism evidence="1 2">
    <name type="scientific">Aetokthonos hydrillicola Thurmond2011</name>
    <dbReference type="NCBI Taxonomy" id="2712845"/>
    <lineage>
        <taxon>Bacteria</taxon>
        <taxon>Bacillati</taxon>
        <taxon>Cyanobacteriota</taxon>
        <taxon>Cyanophyceae</taxon>
        <taxon>Nostocales</taxon>
        <taxon>Hapalosiphonaceae</taxon>
        <taxon>Aetokthonos</taxon>
    </lineage>
</organism>
<accession>A0AAP5I4T0</accession>
<dbReference type="AlphaFoldDB" id="A0AAP5I4T0"/>
<sequence>MMKIERSLDNQDSRYKSGDRTIDDLRFLLCGKGKNSLKGDRVIHQMGKPTRTAIALVGDGAFPGWELSG</sequence>
<gene>
    <name evidence="1" type="ORF">G7B40_009240</name>
</gene>
<name>A0AAP5I4T0_9CYAN</name>
<keyword evidence="2" id="KW-1185">Reference proteome</keyword>
<dbReference type="RefSeq" id="WP_208339720.1">
    <property type="nucleotide sequence ID" value="NZ_CAWQFN010000563.1"/>
</dbReference>
<dbReference type="EMBL" id="JAALHA020000003">
    <property type="protein sequence ID" value="MDR9894751.1"/>
    <property type="molecule type" value="Genomic_DNA"/>
</dbReference>
<dbReference type="Proteomes" id="UP000667802">
    <property type="component" value="Unassembled WGS sequence"/>
</dbReference>
<protein>
    <submittedName>
        <fullName evidence="1">Uncharacterized protein</fullName>
    </submittedName>
</protein>